<keyword evidence="5" id="KW-1185">Reference proteome</keyword>
<dbReference type="Proteomes" id="UP000007799">
    <property type="component" value="Unassembled WGS sequence"/>
</dbReference>
<evidence type="ECO:0000256" key="1">
    <source>
        <dbReference type="ARBA" id="ARBA00011025"/>
    </source>
</evidence>
<dbReference type="RefSeq" id="XP_004988024.1">
    <property type="nucleotide sequence ID" value="XM_004987967.1"/>
</dbReference>
<dbReference type="InterPro" id="IPR037518">
    <property type="entry name" value="MPN"/>
</dbReference>
<dbReference type="InterPro" id="IPR007716">
    <property type="entry name" value="NPL4_Zn-bd_put"/>
</dbReference>
<dbReference type="InterPro" id="IPR007717">
    <property type="entry name" value="NPL4_C"/>
</dbReference>
<feature type="coiled-coil region" evidence="2">
    <location>
        <begin position="70"/>
        <end position="98"/>
    </location>
</feature>
<dbReference type="FunCoup" id="F2US55">
    <property type="interactions" value="2059"/>
</dbReference>
<dbReference type="Gene3D" id="3.10.20.90">
    <property type="entry name" value="Phosphatidylinositol 3-kinase Catalytic Subunit, Chain A, domain 1"/>
    <property type="match status" value="1"/>
</dbReference>
<evidence type="ECO:0000313" key="4">
    <source>
        <dbReference type="EMBL" id="EGD80460.1"/>
    </source>
</evidence>
<dbReference type="EMBL" id="GL832993">
    <property type="protein sequence ID" value="EGD80460.1"/>
    <property type="molecule type" value="Genomic_DNA"/>
</dbReference>
<dbReference type="PIRSF" id="PIRSF010052">
    <property type="entry name" value="Polyub_prc_Npl4"/>
    <property type="match status" value="1"/>
</dbReference>
<dbReference type="GeneID" id="16068550"/>
<dbReference type="SUPFAM" id="SSF54236">
    <property type="entry name" value="Ubiquitin-like"/>
    <property type="match status" value="1"/>
</dbReference>
<dbReference type="OMA" id="TKDRYVP"/>
<sequence>MALTLRIRTPTGMKRIQASPEWTLKHLYQEVAAMLGISARLRLKTKQSKDLAESGWDKPLSATSIRHGDILTLEVEKSAEEQEKHDEEQRRLQALELDAVDVVLAAKDGKVTRKRGPLCRHPPMGSCLHCTPLEPYDPQVLNAADPPIKFLSFQSFLRKIEHGCVDKFAALPEIDCKVKPCLNHAPWPEGICSKCQPSAVVLNRQEYRHVDYVEFESHEILDKFLDAWRRSGAQRAGFMYGSYEEYDQVPLGVKAVVKAIYEPPQSNSALGLEIALESPQIQQVDQMAKQLGLKRVGWIFTDLEPDANGLAKYKRYIQPGDEDSYVISAEEILNAAMFQNQHPNPVPPRFSTTGVHGSKFTTVVVSGDSEHQIVPRAYQASTQAMNLVRDDILRPSDSPALVAVRPADDTTFVPEVLFTQRDKYNNEIKHKADPLFPVAYLAVDLPAGGRMDATSTTFSVSFPIENREALGAPASLSALKQHLQDTSKSFLQKVSDFHLLVYLMTDDMFVSLKESLPSLLRAVRDGDESAAAAWTQDEHWMTITMLMESS</sequence>
<gene>
    <name evidence="4" type="ORF">PTSG_11104</name>
</gene>
<dbReference type="InParanoid" id="F2US55"/>
<dbReference type="AlphaFoldDB" id="F2US55"/>
<comment type="similarity">
    <text evidence="1">Belongs to the NPL4 family.</text>
</comment>
<feature type="domain" description="MPN" evidence="3">
    <location>
        <begin position="213"/>
        <end position="354"/>
    </location>
</feature>
<dbReference type="PANTHER" id="PTHR12710">
    <property type="entry name" value="NUCLEAR PROTEIN LOCALIZATION 4"/>
    <property type="match status" value="1"/>
</dbReference>
<dbReference type="GO" id="GO:0005634">
    <property type="term" value="C:nucleus"/>
    <property type="evidence" value="ECO:0007669"/>
    <property type="project" value="TreeGrafter"/>
</dbReference>
<dbReference type="PANTHER" id="PTHR12710:SF0">
    <property type="entry name" value="NUCLEAR PROTEIN LOCALIZATION PROTEIN 4 HOMOLOG"/>
    <property type="match status" value="1"/>
</dbReference>
<dbReference type="Pfam" id="PF05021">
    <property type="entry name" value="NPL4"/>
    <property type="match status" value="1"/>
</dbReference>
<organism evidence="5">
    <name type="scientific">Salpingoeca rosetta (strain ATCC 50818 / BSB-021)</name>
    <dbReference type="NCBI Taxonomy" id="946362"/>
    <lineage>
        <taxon>Eukaryota</taxon>
        <taxon>Choanoflagellata</taxon>
        <taxon>Craspedida</taxon>
        <taxon>Salpingoecidae</taxon>
        <taxon>Salpingoeca</taxon>
    </lineage>
</organism>
<dbReference type="eggNOG" id="KOG2834">
    <property type="taxonomic scope" value="Eukaryota"/>
</dbReference>
<keyword evidence="2" id="KW-0175">Coiled coil</keyword>
<dbReference type="CDD" id="cd08061">
    <property type="entry name" value="MPN_NPL4"/>
    <property type="match status" value="1"/>
</dbReference>
<evidence type="ECO:0000256" key="2">
    <source>
        <dbReference type="SAM" id="Coils"/>
    </source>
</evidence>
<reference evidence="4" key="1">
    <citation type="submission" date="2009-08" db="EMBL/GenBank/DDBJ databases">
        <title>Annotation of Salpingoeca rosetta.</title>
        <authorList>
            <consortium name="The Broad Institute Genome Sequencing Platform"/>
            <person name="Russ C."/>
            <person name="Cuomo C."/>
            <person name="Burger G."/>
            <person name="Gray M.W."/>
            <person name="Holland P.W.H."/>
            <person name="King N."/>
            <person name="Lang F.B.F."/>
            <person name="Roger A.J."/>
            <person name="Ruiz-Trillo I."/>
            <person name="Young S.K."/>
            <person name="Zeng Q."/>
            <person name="Gargeya S."/>
            <person name="Alvarado L."/>
            <person name="Berlin A."/>
            <person name="Chapman S.B."/>
            <person name="Chen Z."/>
            <person name="Freedman E."/>
            <person name="Gellesch M."/>
            <person name="Goldberg J."/>
            <person name="Griggs A."/>
            <person name="Gujja S."/>
            <person name="Heilman E."/>
            <person name="Heiman D."/>
            <person name="Howarth C."/>
            <person name="Mehta T."/>
            <person name="Neiman D."/>
            <person name="Pearson M."/>
            <person name="Roberts A."/>
            <person name="Saif S."/>
            <person name="Shea T."/>
            <person name="Shenoy N."/>
            <person name="Sisk P."/>
            <person name="Stolte C."/>
            <person name="Sykes S."/>
            <person name="White J."/>
            <person name="Yandava C."/>
            <person name="Haas B."/>
            <person name="Nusbaum C."/>
            <person name="Birren B."/>
        </authorList>
    </citation>
    <scope>NUCLEOTIDE SEQUENCE [LARGE SCALE GENOMIC DNA]</scope>
    <source>
        <strain evidence="4">ATCC 50818</strain>
    </source>
</reference>
<dbReference type="Pfam" id="PF05020">
    <property type="entry name" value="zf-NPL4"/>
    <property type="match status" value="1"/>
</dbReference>
<accession>F2US55</accession>
<protein>
    <recommendedName>
        <fullName evidence="3">MPN domain-containing protein</fullName>
    </recommendedName>
</protein>
<dbReference type="InterPro" id="IPR024682">
    <property type="entry name" value="Npl4_Ub-like_dom"/>
</dbReference>
<dbReference type="GO" id="GO:0031625">
    <property type="term" value="F:ubiquitin protein ligase binding"/>
    <property type="evidence" value="ECO:0007669"/>
    <property type="project" value="TreeGrafter"/>
</dbReference>
<evidence type="ECO:0000313" key="5">
    <source>
        <dbReference type="Proteomes" id="UP000007799"/>
    </source>
</evidence>
<dbReference type="GO" id="GO:0043130">
    <property type="term" value="F:ubiquitin binding"/>
    <property type="evidence" value="ECO:0007669"/>
    <property type="project" value="TreeGrafter"/>
</dbReference>
<dbReference type="OrthoDB" id="10251089at2759"/>
<proteinExistence type="inferred from homology"/>
<dbReference type="Pfam" id="PF11543">
    <property type="entry name" value="UN_NPL4"/>
    <property type="match status" value="1"/>
</dbReference>
<dbReference type="InterPro" id="IPR029071">
    <property type="entry name" value="Ubiquitin-like_domsf"/>
</dbReference>
<dbReference type="GO" id="GO:0006511">
    <property type="term" value="P:ubiquitin-dependent protein catabolic process"/>
    <property type="evidence" value="ECO:0007669"/>
    <property type="project" value="InterPro"/>
</dbReference>
<dbReference type="InterPro" id="IPR016563">
    <property type="entry name" value="Npl4"/>
</dbReference>
<dbReference type="PROSITE" id="PS50249">
    <property type="entry name" value="MPN"/>
    <property type="match status" value="1"/>
</dbReference>
<evidence type="ECO:0000259" key="3">
    <source>
        <dbReference type="PROSITE" id="PS50249"/>
    </source>
</evidence>
<dbReference type="KEGG" id="sre:PTSG_11104"/>
<name>F2US55_SALR5</name>
<dbReference type="STRING" id="946362.F2US55"/>